<accession>A0AAP3XSK4</accession>
<reference evidence="1 2" key="1">
    <citation type="submission" date="2023-03" db="EMBL/GenBank/DDBJ databases">
        <title>YIM 152171 draft genome.</title>
        <authorList>
            <person name="Yang Z."/>
        </authorList>
    </citation>
    <scope>NUCLEOTIDE SEQUENCE [LARGE SCALE GENOMIC DNA]</scope>
    <source>
        <strain evidence="1 2">YIM 152171</strain>
    </source>
</reference>
<dbReference type="EMBL" id="JARGEQ010000122">
    <property type="protein sequence ID" value="MDF1587098.1"/>
    <property type="molecule type" value="Genomic_DNA"/>
</dbReference>
<sequence length="107" mass="12299">MKENADMGMSLKIGDFIGGNKEWDYDIKKLSSNAYIIARQTMSQEESINAAKMFTLSSFFTLTENLSYDKRITSDQARRILKRKIFEFASVLDSGIDSFENPKHPKF</sequence>
<organism evidence="1 2">
    <name type="scientific">Marinimicrococcus flavescens</name>
    <dbReference type="NCBI Taxonomy" id="3031815"/>
    <lineage>
        <taxon>Bacteria</taxon>
        <taxon>Pseudomonadati</taxon>
        <taxon>Pseudomonadota</taxon>
        <taxon>Alphaproteobacteria</taxon>
        <taxon>Geminicoccales</taxon>
        <taxon>Geminicoccaceae</taxon>
        <taxon>Marinimicrococcus</taxon>
    </lineage>
</organism>
<comment type="caution">
    <text evidence="1">The sequence shown here is derived from an EMBL/GenBank/DDBJ whole genome shotgun (WGS) entry which is preliminary data.</text>
</comment>
<evidence type="ECO:0000313" key="2">
    <source>
        <dbReference type="Proteomes" id="UP001301140"/>
    </source>
</evidence>
<dbReference type="AlphaFoldDB" id="A0AAP3XSK4"/>
<keyword evidence="2" id="KW-1185">Reference proteome</keyword>
<protein>
    <submittedName>
        <fullName evidence="1">Uncharacterized protein</fullName>
    </submittedName>
</protein>
<gene>
    <name evidence="1" type="ORF">PZ740_11990</name>
</gene>
<dbReference type="Proteomes" id="UP001301140">
    <property type="component" value="Unassembled WGS sequence"/>
</dbReference>
<dbReference type="RefSeq" id="WP_327789521.1">
    <property type="nucleotide sequence ID" value="NZ_JARGEQ010000122.1"/>
</dbReference>
<proteinExistence type="predicted"/>
<evidence type="ECO:0000313" key="1">
    <source>
        <dbReference type="EMBL" id="MDF1587098.1"/>
    </source>
</evidence>
<name>A0AAP3XSK4_9PROT</name>